<dbReference type="Proteomes" id="UP000198995">
    <property type="component" value="Unassembled WGS sequence"/>
</dbReference>
<accession>A0A1G6ZPH8</accession>
<dbReference type="GO" id="GO:0003700">
    <property type="term" value="F:DNA-binding transcription factor activity"/>
    <property type="evidence" value="ECO:0007669"/>
    <property type="project" value="InterPro"/>
</dbReference>
<proteinExistence type="predicted"/>
<keyword evidence="2" id="KW-0238">DNA-binding</keyword>
<dbReference type="Gene3D" id="1.10.10.10">
    <property type="entry name" value="Winged helix-like DNA-binding domain superfamily/Winged helix DNA-binding domain"/>
    <property type="match status" value="1"/>
</dbReference>
<keyword evidence="3" id="KW-0804">Transcription</keyword>
<dbReference type="RefSeq" id="WP_091792303.1">
    <property type="nucleotide sequence ID" value="NZ_FNAF01000014.1"/>
</dbReference>
<protein>
    <submittedName>
        <fullName evidence="5">Transcriptional regulator, ArsR family</fullName>
    </submittedName>
</protein>
<sequence length="109" mass="12012">MDKGQPAAGKGWDHLPGDQDLAALTTLFKVLGDPTRVRILWTLAQGQCCVVHIAEALGMSQSAISHQLRVLKGARLVKSTRDGRNRVYALDDDHVAQIFRQGLAHIMER</sequence>
<evidence type="ECO:0000256" key="3">
    <source>
        <dbReference type="ARBA" id="ARBA00023163"/>
    </source>
</evidence>
<dbReference type="AlphaFoldDB" id="A0A1G6ZPH8"/>
<organism evidence="5 6">
    <name type="scientific">Peptococcus niger</name>
    <dbReference type="NCBI Taxonomy" id="2741"/>
    <lineage>
        <taxon>Bacteria</taxon>
        <taxon>Bacillati</taxon>
        <taxon>Bacillota</taxon>
        <taxon>Clostridia</taxon>
        <taxon>Eubacteriales</taxon>
        <taxon>Peptococcaceae</taxon>
        <taxon>Peptococcus</taxon>
    </lineage>
</organism>
<dbReference type="PRINTS" id="PR00778">
    <property type="entry name" value="HTHARSR"/>
</dbReference>
<dbReference type="STRING" id="2741.SAMN04489866_1145"/>
<gene>
    <name evidence="5" type="ORF">SAMN04489866_1145</name>
</gene>
<evidence type="ECO:0000256" key="2">
    <source>
        <dbReference type="ARBA" id="ARBA00023125"/>
    </source>
</evidence>
<evidence type="ECO:0000256" key="1">
    <source>
        <dbReference type="ARBA" id="ARBA00023015"/>
    </source>
</evidence>
<dbReference type="EMBL" id="FNAF01000014">
    <property type="protein sequence ID" value="SDE03466.1"/>
    <property type="molecule type" value="Genomic_DNA"/>
</dbReference>
<dbReference type="NCBIfam" id="NF033788">
    <property type="entry name" value="HTH_metalloreg"/>
    <property type="match status" value="1"/>
</dbReference>
<dbReference type="PANTHER" id="PTHR43132">
    <property type="entry name" value="ARSENICAL RESISTANCE OPERON REPRESSOR ARSR-RELATED"/>
    <property type="match status" value="1"/>
</dbReference>
<dbReference type="SMART" id="SM00418">
    <property type="entry name" value="HTH_ARSR"/>
    <property type="match status" value="1"/>
</dbReference>
<evidence type="ECO:0000313" key="5">
    <source>
        <dbReference type="EMBL" id="SDE03466.1"/>
    </source>
</evidence>
<dbReference type="SUPFAM" id="SSF46785">
    <property type="entry name" value="Winged helix' DNA-binding domain"/>
    <property type="match status" value="1"/>
</dbReference>
<dbReference type="InterPro" id="IPR036390">
    <property type="entry name" value="WH_DNA-bd_sf"/>
</dbReference>
<feature type="domain" description="HTH arsR-type" evidence="4">
    <location>
        <begin position="16"/>
        <end position="109"/>
    </location>
</feature>
<dbReference type="InterPro" id="IPR011991">
    <property type="entry name" value="ArsR-like_HTH"/>
</dbReference>
<dbReference type="InterPro" id="IPR001845">
    <property type="entry name" value="HTH_ArsR_DNA-bd_dom"/>
</dbReference>
<dbReference type="PROSITE" id="PS50987">
    <property type="entry name" value="HTH_ARSR_2"/>
    <property type="match status" value="1"/>
</dbReference>
<evidence type="ECO:0000259" key="4">
    <source>
        <dbReference type="PROSITE" id="PS50987"/>
    </source>
</evidence>
<dbReference type="CDD" id="cd00090">
    <property type="entry name" value="HTH_ARSR"/>
    <property type="match status" value="1"/>
</dbReference>
<keyword evidence="1" id="KW-0805">Transcription regulation</keyword>
<keyword evidence="6" id="KW-1185">Reference proteome</keyword>
<dbReference type="Pfam" id="PF01022">
    <property type="entry name" value="HTH_5"/>
    <property type="match status" value="1"/>
</dbReference>
<name>A0A1G6ZPH8_PEPNI</name>
<dbReference type="PANTHER" id="PTHR43132:SF6">
    <property type="entry name" value="HTH-TYPE TRANSCRIPTIONAL REPRESSOR CZRA"/>
    <property type="match status" value="1"/>
</dbReference>
<dbReference type="InterPro" id="IPR036388">
    <property type="entry name" value="WH-like_DNA-bd_sf"/>
</dbReference>
<reference evidence="5 6" key="1">
    <citation type="submission" date="2016-10" db="EMBL/GenBank/DDBJ databases">
        <authorList>
            <person name="de Groot N.N."/>
        </authorList>
    </citation>
    <scope>NUCLEOTIDE SEQUENCE [LARGE SCALE GENOMIC DNA]</scope>
    <source>
        <strain evidence="5 6">DSM 20475</strain>
    </source>
</reference>
<dbReference type="InterPro" id="IPR051011">
    <property type="entry name" value="Metal_resp_trans_reg"/>
</dbReference>
<dbReference type="GO" id="GO:0003677">
    <property type="term" value="F:DNA binding"/>
    <property type="evidence" value="ECO:0007669"/>
    <property type="project" value="UniProtKB-KW"/>
</dbReference>
<evidence type="ECO:0000313" key="6">
    <source>
        <dbReference type="Proteomes" id="UP000198995"/>
    </source>
</evidence>
<dbReference type="OrthoDB" id="9794330at2"/>